<dbReference type="Proteomes" id="UP000627292">
    <property type="component" value="Unassembled WGS sequence"/>
</dbReference>
<protein>
    <submittedName>
        <fullName evidence="3">RelA/SpoT family protein</fullName>
    </submittedName>
</protein>
<dbReference type="CDD" id="cd01668">
    <property type="entry name" value="TGS_RSH"/>
    <property type="match status" value="1"/>
</dbReference>
<dbReference type="GO" id="GO:0005886">
    <property type="term" value="C:plasma membrane"/>
    <property type="evidence" value="ECO:0007669"/>
    <property type="project" value="TreeGrafter"/>
</dbReference>
<sequence length="752" mass="86149">MDQTQASLSEPTIPKYTLTEEQEKKEILRHYRALLRSLRAKLKRGDKELVRQAFEMAAEAHKTMRRKSGEPYILHPVAVATICVEEIGLGVRSTICALLHDTVEDTDITLEDIEREFGNEIARIVDGLTKISNVIDTNSSQQAENFKKILLTLTDDPRVILIKLADRLHNMRTLDYMKREKQLKIASETIWVYAPLAHRMGLYAVKTEMEDLAMKYMEPQQYKEIARKLAETKRERTRYINEFVKPLKEKLTRGGFNFEIYGRPKSIHSIWNKIRKKGVAFEEVYDLFAIRVILNSPPEREKEDCWKVYSMITDEYNPSPERLRDWLSNPKSNGYEALHTTVMGPQGKWVEVQIRTKRMNEIAEKGLAAHYKYKEGNSDEDRFDKWFGQIREVISNQDTDSVDFLEDFKTSFLAEEIYVYTPKGDVKMLPIGSTALDFAFSIHSAIGSKCIGAKVNHKLVPISHKLRSGDQVEIITSNKQKPTEDWLNIVVTAKAKSKIKDSLKEDKRAIADEGKYILQRKLDGMSAGFHQHNIEELVTFYKLPSQLDLFYNIAVKQIDLKELKEFHVLGDKLEAPKPVKPVTEAKTETEHKQVPKKDSELIIFGESSDKIMYSLAKCCNPIPGDDVFGFVSTGKGLIIHRTNCPNATQMMANYSHRIVKTKWAKNKEISFLTGVKIIGIDDVGVINKITNIVSGEMRINISALTIESKEGLFQGSIRIFVHDKEELDELVNRLKQLNGIQTVDRFDTEELG</sequence>
<dbReference type="InterPro" id="IPR012676">
    <property type="entry name" value="TGS-like"/>
</dbReference>
<reference evidence="3" key="1">
    <citation type="journal article" date="2014" name="Int. J. Syst. Evol. Microbiol.">
        <title>Complete genome sequence of Corynebacterium casei LMG S-19264T (=DSM 44701T), isolated from a smear-ripened cheese.</title>
        <authorList>
            <consortium name="US DOE Joint Genome Institute (JGI-PGF)"/>
            <person name="Walter F."/>
            <person name="Albersmeier A."/>
            <person name="Kalinowski J."/>
            <person name="Ruckert C."/>
        </authorList>
    </citation>
    <scope>NUCLEOTIDE SEQUENCE</scope>
    <source>
        <strain evidence="3">CGMCC 1.15290</strain>
    </source>
</reference>
<dbReference type="Pfam" id="PF13328">
    <property type="entry name" value="HD_4"/>
    <property type="match status" value="1"/>
</dbReference>
<dbReference type="InterPro" id="IPR004095">
    <property type="entry name" value="TGS"/>
</dbReference>
<reference evidence="3" key="2">
    <citation type="submission" date="2020-09" db="EMBL/GenBank/DDBJ databases">
        <authorList>
            <person name="Sun Q."/>
            <person name="Zhou Y."/>
        </authorList>
    </citation>
    <scope>NUCLEOTIDE SEQUENCE</scope>
    <source>
        <strain evidence="3">CGMCC 1.15290</strain>
    </source>
</reference>
<dbReference type="Gene3D" id="3.30.70.260">
    <property type="match status" value="1"/>
</dbReference>
<dbReference type="SUPFAM" id="SSF109604">
    <property type="entry name" value="HD-domain/PDEase-like"/>
    <property type="match status" value="1"/>
</dbReference>
<dbReference type="InterPro" id="IPR033655">
    <property type="entry name" value="TGS_RelA/SpoT"/>
</dbReference>
<comment type="similarity">
    <text evidence="1">Belongs to the relA/spoT family.</text>
</comment>
<gene>
    <name evidence="3" type="primary">relA</name>
    <name evidence="3" type="ORF">GCM10011379_42800</name>
</gene>
<dbReference type="Gene3D" id="3.30.460.10">
    <property type="entry name" value="Beta Polymerase, domain 2"/>
    <property type="match status" value="1"/>
</dbReference>
<dbReference type="SMART" id="SM00954">
    <property type="entry name" value="RelA_SpoT"/>
    <property type="match status" value="1"/>
</dbReference>
<organism evidence="3 4">
    <name type="scientific">Filimonas zeae</name>
    <dbReference type="NCBI Taxonomy" id="1737353"/>
    <lineage>
        <taxon>Bacteria</taxon>
        <taxon>Pseudomonadati</taxon>
        <taxon>Bacteroidota</taxon>
        <taxon>Chitinophagia</taxon>
        <taxon>Chitinophagales</taxon>
        <taxon>Chitinophagaceae</taxon>
        <taxon>Filimonas</taxon>
    </lineage>
</organism>
<evidence type="ECO:0000313" key="4">
    <source>
        <dbReference type="Proteomes" id="UP000627292"/>
    </source>
</evidence>
<accession>A0A917MY75</accession>
<comment type="caution">
    <text evidence="3">The sequence shown here is derived from an EMBL/GenBank/DDBJ whole genome shotgun (WGS) entry which is preliminary data.</text>
</comment>
<evidence type="ECO:0000256" key="1">
    <source>
        <dbReference type="RuleBase" id="RU003847"/>
    </source>
</evidence>
<dbReference type="PANTHER" id="PTHR21262:SF31">
    <property type="entry name" value="GTP PYROPHOSPHOKINASE"/>
    <property type="match status" value="1"/>
</dbReference>
<dbReference type="Pfam" id="PF02824">
    <property type="entry name" value="TGS"/>
    <property type="match status" value="1"/>
</dbReference>
<dbReference type="SUPFAM" id="SSF55021">
    <property type="entry name" value="ACT-like"/>
    <property type="match status" value="1"/>
</dbReference>
<proteinExistence type="inferred from homology"/>
<dbReference type="EMBL" id="BMIB01000004">
    <property type="protein sequence ID" value="GGH77044.1"/>
    <property type="molecule type" value="Genomic_DNA"/>
</dbReference>
<comment type="function">
    <text evidence="1">In eubacteria ppGpp (guanosine 3'-diphosphate 5'-diphosphate) is a mediator of the stringent response that coordinates a variety of cellular activities in response to changes in nutritional abundance.</text>
</comment>
<name>A0A917MY75_9BACT</name>
<dbReference type="SUPFAM" id="SSF81301">
    <property type="entry name" value="Nucleotidyltransferase"/>
    <property type="match status" value="1"/>
</dbReference>
<dbReference type="GO" id="GO:0015969">
    <property type="term" value="P:guanosine tetraphosphate metabolic process"/>
    <property type="evidence" value="ECO:0007669"/>
    <property type="project" value="InterPro"/>
</dbReference>
<dbReference type="CDD" id="cd04876">
    <property type="entry name" value="ACT_RelA-SpoT"/>
    <property type="match status" value="1"/>
</dbReference>
<evidence type="ECO:0000259" key="2">
    <source>
        <dbReference type="PROSITE" id="PS51880"/>
    </source>
</evidence>
<evidence type="ECO:0000313" key="3">
    <source>
        <dbReference type="EMBL" id="GGH77044.1"/>
    </source>
</evidence>
<dbReference type="Pfam" id="PF13291">
    <property type="entry name" value="ACT_4"/>
    <property type="match status" value="1"/>
</dbReference>
<keyword evidence="4" id="KW-1185">Reference proteome</keyword>
<dbReference type="Pfam" id="PF04607">
    <property type="entry name" value="RelA_SpoT"/>
    <property type="match status" value="1"/>
</dbReference>
<dbReference type="Gene3D" id="3.10.20.30">
    <property type="match status" value="1"/>
</dbReference>
<dbReference type="InterPro" id="IPR003607">
    <property type="entry name" value="HD/PDEase_dom"/>
</dbReference>
<dbReference type="NCBIfam" id="TIGR00691">
    <property type="entry name" value="spoT_relA"/>
    <property type="match status" value="1"/>
</dbReference>
<dbReference type="InterPro" id="IPR007685">
    <property type="entry name" value="RelA_SpoT"/>
</dbReference>
<dbReference type="FunFam" id="1.10.3210.10:FF:000001">
    <property type="entry name" value="GTP pyrophosphokinase RelA"/>
    <property type="match status" value="1"/>
</dbReference>
<dbReference type="InterPro" id="IPR043519">
    <property type="entry name" value="NT_sf"/>
</dbReference>
<dbReference type="CDD" id="cd05399">
    <property type="entry name" value="NT_Rel-Spo_like"/>
    <property type="match status" value="1"/>
</dbReference>
<dbReference type="AlphaFoldDB" id="A0A917MY75"/>
<dbReference type="InterPro" id="IPR012675">
    <property type="entry name" value="Beta-grasp_dom_sf"/>
</dbReference>
<dbReference type="FunFam" id="3.10.20.30:FF:000002">
    <property type="entry name" value="GTP pyrophosphokinase (RelA/SpoT)"/>
    <property type="match status" value="1"/>
</dbReference>
<dbReference type="InterPro" id="IPR045865">
    <property type="entry name" value="ACT-like_dom_sf"/>
</dbReference>
<dbReference type="RefSeq" id="WP_188956178.1">
    <property type="nucleotide sequence ID" value="NZ_BMIB01000004.1"/>
</dbReference>
<dbReference type="CDD" id="cd00077">
    <property type="entry name" value="HDc"/>
    <property type="match status" value="1"/>
</dbReference>
<dbReference type="PANTHER" id="PTHR21262">
    <property type="entry name" value="GUANOSINE-3',5'-BIS DIPHOSPHATE 3'-PYROPHOSPHOHYDROLASE"/>
    <property type="match status" value="1"/>
</dbReference>
<dbReference type="Gene3D" id="1.10.3210.10">
    <property type="entry name" value="Hypothetical protein af1432"/>
    <property type="match status" value="1"/>
</dbReference>
<dbReference type="InterPro" id="IPR002912">
    <property type="entry name" value="ACT_dom"/>
</dbReference>
<feature type="domain" description="TGS" evidence="2">
    <location>
        <begin position="415"/>
        <end position="476"/>
    </location>
</feature>
<dbReference type="InterPro" id="IPR004811">
    <property type="entry name" value="RelA/Spo_fam"/>
</dbReference>
<dbReference type="SUPFAM" id="SSF81271">
    <property type="entry name" value="TGS-like"/>
    <property type="match status" value="1"/>
</dbReference>
<dbReference type="PROSITE" id="PS51880">
    <property type="entry name" value="TGS"/>
    <property type="match status" value="1"/>
</dbReference>
<dbReference type="SMART" id="SM00471">
    <property type="entry name" value="HDc"/>
    <property type="match status" value="1"/>
</dbReference>